<dbReference type="EMBL" id="CM055729">
    <property type="protein sequence ID" value="KAJ8015014.1"/>
    <property type="molecule type" value="Genomic_DNA"/>
</dbReference>
<reference evidence="1" key="1">
    <citation type="submission" date="2021-05" db="EMBL/GenBank/DDBJ databases">
        <authorList>
            <person name="Pan Q."/>
            <person name="Jouanno E."/>
            <person name="Zahm M."/>
            <person name="Klopp C."/>
            <person name="Cabau C."/>
            <person name="Louis A."/>
            <person name="Berthelot C."/>
            <person name="Parey E."/>
            <person name="Roest Crollius H."/>
            <person name="Montfort J."/>
            <person name="Robinson-Rechavi M."/>
            <person name="Bouchez O."/>
            <person name="Lampietro C."/>
            <person name="Lopez Roques C."/>
            <person name="Donnadieu C."/>
            <person name="Postlethwait J."/>
            <person name="Bobe J."/>
            <person name="Dillon D."/>
            <person name="Chandos A."/>
            <person name="von Hippel F."/>
            <person name="Guiguen Y."/>
        </authorList>
    </citation>
    <scope>NUCLEOTIDE SEQUENCE</scope>
    <source>
        <strain evidence="1">YG-Jan2019</strain>
    </source>
</reference>
<name>A0ACC2HG93_DALPE</name>
<organism evidence="1 2">
    <name type="scientific">Dallia pectoralis</name>
    <name type="common">Alaska blackfish</name>
    <dbReference type="NCBI Taxonomy" id="75939"/>
    <lineage>
        <taxon>Eukaryota</taxon>
        <taxon>Metazoa</taxon>
        <taxon>Chordata</taxon>
        <taxon>Craniata</taxon>
        <taxon>Vertebrata</taxon>
        <taxon>Euteleostomi</taxon>
        <taxon>Actinopterygii</taxon>
        <taxon>Neopterygii</taxon>
        <taxon>Teleostei</taxon>
        <taxon>Protacanthopterygii</taxon>
        <taxon>Esociformes</taxon>
        <taxon>Umbridae</taxon>
        <taxon>Dallia</taxon>
    </lineage>
</organism>
<accession>A0ACC2HG93</accession>
<comment type="caution">
    <text evidence="1">The sequence shown here is derived from an EMBL/GenBank/DDBJ whole genome shotgun (WGS) entry which is preliminary data.</text>
</comment>
<sequence length="67" mass="6910">MSAGASRSLDFPLFSPQPSSRLTSNQAPPLEPSSTPTPAPVPPSQISPTSGGRSDFNNSTENEKPGV</sequence>
<dbReference type="Proteomes" id="UP001157502">
    <property type="component" value="Chromosome 2"/>
</dbReference>
<gene>
    <name evidence="1" type="ORF">DPEC_G00021740</name>
</gene>
<evidence type="ECO:0000313" key="1">
    <source>
        <dbReference type="EMBL" id="KAJ8015014.1"/>
    </source>
</evidence>
<keyword evidence="2" id="KW-1185">Reference proteome</keyword>
<evidence type="ECO:0000313" key="2">
    <source>
        <dbReference type="Proteomes" id="UP001157502"/>
    </source>
</evidence>
<proteinExistence type="predicted"/>
<protein>
    <submittedName>
        <fullName evidence="1">Uncharacterized protein</fullName>
    </submittedName>
</protein>